<dbReference type="EMBL" id="KN714676">
    <property type="protein sequence ID" value="KUI54813.1"/>
    <property type="molecule type" value="Genomic_DNA"/>
</dbReference>
<evidence type="ECO:0000256" key="1">
    <source>
        <dbReference type="SAM" id="MobiDB-lite"/>
    </source>
</evidence>
<protein>
    <submittedName>
        <fullName evidence="2">Uncharacterized protein</fullName>
    </submittedName>
</protein>
<proteinExistence type="predicted"/>
<accession>A0A194UT29</accession>
<name>A0A194UT29_CYTMA</name>
<organism evidence="2 3">
    <name type="scientific">Cytospora mali</name>
    <name type="common">Apple Valsa canker fungus</name>
    <name type="synonym">Valsa mali</name>
    <dbReference type="NCBI Taxonomy" id="578113"/>
    <lineage>
        <taxon>Eukaryota</taxon>
        <taxon>Fungi</taxon>
        <taxon>Dikarya</taxon>
        <taxon>Ascomycota</taxon>
        <taxon>Pezizomycotina</taxon>
        <taxon>Sordariomycetes</taxon>
        <taxon>Sordariomycetidae</taxon>
        <taxon>Diaporthales</taxon>
        <taxon>Cytosporaceae</taxon>
        <taxon>Cytospora</taxon>
    </lineage>
</organism>
<evidence type="ECO:0000313" key="3">
    <source>
        <dbReference type="Proteomes" id="UP000078576"/>
    </source>
</evidence>
<dbReference type="Proteomes" id="UP000078576">
    <property type="component" value="Unassembled WGS sequence"/>
</dbReference>
<keyword evidence="3" id="KW-1185">Reference proteome</keyword>
<feature type="region of interest" description="Disordered" evidence="1">
    <location>
        <begin position="1"/>
        <end position="58"/>
    </location>
</feature>
<sequence>MSTPSRPGAIGPADGEIGGSHPRAVGDEGTVDDALPSRFPSESPAKFAVREPPCSGVA</sequence>
<dbReference type="AlphaFoldDB" id="A0A194UT29"/>
<gene>
    <name evidence="2" type="ORF">VP1G_02183</name>
</gene>
<reference evidence="3" key="1">
    <citation type="submission" date="2014-12" db="EMBL/GenBank/DDBJ databases">
        <title>Genome Sequence of Valsa Canker Pathogens Uncovers a Specific Adaption of Colonization on Woody Bark.</title>
        <authorList>
            <person name="Yin Z."/>
            <person name="Liu H."/>
            <person name="Gao X."/>
            <person name="Li Z."/>
            <person name="Song N."/>
            <person name="Ke X."/>
            <person name="Dai Q."/>
            <person name="Wu Y."/>
            <person name="Sun Y."/>
            <person name="Xu J.-R."/>
            <person name="Kang Z.K."/>
            <person name="Wang L."/>
            <person name="Huang L."/>
        </authorList>
    </citation>
    <scope>NUCLEOTIDE SEQUENCE [LARGE SCALE GENOMIC DNA]</scope>
    <source>
        <strain evidence="3">SXYL134</strain>
    </source>
</reference>
<evidence type="ECO:0000313" key="2">
    <source>
        <dbReference type="EMBL" id="KUI54813.1"/>
    </source>
</evidence>